<accession>A0AAN7T7K3</accession>
<evidence type="ECO:0000313" key="3">
    <source>
        <dbReference type="Proteomes" id="UP001309876"/>
    </source>
</evidence>
<gene>
    <name evidence="2" type="ORF">LTR05_000104</name>
</gene>
<evidence type="ECO:0000313" key="2">
    <source>
        <dbReference type="EMBL" id="KAK5089936.1"/>
    </source>
</evidence>
<dbReference type="PANTHER" id="PTHR34502">
    <property type="entry name" value="DUF6594 DOMAIN-CONTAINING PROTEIN-RELATED"/>
    <property type="match status" value="1"/>
</dbReference>
<reference evidence="2 3" key="1">
    <citation type="submission" date="2023-08" db="EMBL/GenBank/DDBJ databases">
        <title>Black Yeasts Isolated from many extreme environments.</title>
        <authorList>
            <person name="Coleine C."/>
            <person name="Stajich J.E."/>
            <person name="Selbmann L."/>
        </authorList>
    </citation>
    <scope>NUCLEOTIDE SEQUENCE [LARGE SCALE GENOMIC DNA]</scope>
    <source>
        <strain evidence="2 3">CCFEE 5910</strain>
    </source>
</reference>
<evidence type="ECO:0000259" key="1">
    <source>
        <dbReference type="Pfam" id="PF20237"/>
    </source>
</evidence>
<feature type="domain" description="DUF6594" evidence="1">
    <location>
        <begin position="2"/>
        <end position="130"/>
    </location>
</feature>
<comment type="caution">
    <text evidence="2">The sequence shown here is derived from an EMBL/GenBank/DDBJ whole genome shotgun (WGS) entry which is preliminary data.</text>
</comment>
<name>A0AAN7T7K3_9EURO</name>
<proteinExistence type="predicted"/>
<dbReference type="Proteomes" id="UP001309876">
    <property type="component" value="Unassembled WGS sequence"/>
</dbReference>
<dbReference type="PANTHER" id="PTHR34502:SF5">
    <property type="entry name" value="DUF6594 DOMAIN-CONTAINING PROTEIN"/>
    <property type="match status" value="1"/>
</dbReference>
<protein>
    <recommendedName>
        <fullName evidence="1">DUF6594 domain-containing protein</fullName>
    </recommendedName>
</protein>
<sequence>MANFMHTRRTTIFRRFDDVHVRLLLHLQDEISALEKELLDIEQSGPGRPDHLVRKPTVMRELRKTLAEYDHLFANWSSMQANKASDELKEQLAKWLQAPDPEGSTSKTAQADLVWLKDSKDLSAVSLDPEKKLPEVSSFSKVSTKEENKIDKENGRNGASFLAMFSCTSKRK</sequence>
<dbReference type="EMBL" id="JAVRRJ010000001">
    <property type="protein sequence ID" value="KAK5089936.1"/>
    <property type="molecule type" value="Genomic_DNA"/>
</dbReference>
<organism evidence="2 3">
    <name type="scientific">Lithohypha guttulata</name>
    <dbReference type="NCBI Taxonomy" id="1690604"/>
    <lineage>
        <taxon>Eukaryota</taxon>
        <taxon>Fungi</taxon>
        <taxon>Dikarya</taxon>
        <taxon>Ascomycota</taxon>
        <taxon>Pezizomycotina</taxon>
        <taxon>Eurotiomycetes</taxon>
        <taxon>Chaetothyriomycetidae</taxon>
        <taxon>Chaetothyriales</taxon>
        <taxon>Trichomeriaceae</taxon>
        <taxon>Lithohypha</taxon>
    </lineage>
</organism>
<dbReference type="AlphaFoldDB" id="A0AAN7T7K3"/>
<keyword evidence="3" id="KW-1185">Reference proteome</keyword>
<dbReference type="InterPro" id="IPR046529">
    <property type="entry name" value="DUF6594"/>
</dbReference>
<dbReference type="Pfam" id="PF20237">
    <property type="entry name" value="DUF6594"/>
    <property type="match status" value="1"/>
</dbReference>